<accession>A0AAU7EKD8</accession>
<protein>
    <submittedName>
        <fullName evidence="1">Uncharacterized protein</fullName>
    </submittedName>
</protein>
<organism evidence="1 2">
    <name type="scientific">Mariniflexile litorale</name>
    <dbReference type="NCBI Taxonomy" id="3045158"/>
    <lineage>
        <taxon>Bacteria</taxon>
        <taxon>Pseudomonadati</taxon>
        <taxon>Bacteroidota</taxon>
        <taxon>Flavobacteriia</taxon>
        <taxon>Flavobacteriales</taxon>
        <taxon>Flavobacteriaceae</taxon>
        <taxon>Mariniflexile</taxon>
    </lineage>
</organism>
<dbReference type="EMBL" id="CP155618">
    <property type="protein sequence ID" value="XBL15833.1"/>
    <property type="molecule type" value="Genomic_DNA"/>
</dbReference>
<evidence type="ECO:0000313" key="1">
    <source>
        <dbReference type="EMBL" id="XBL15833.1"/>
    </source>
</evidence>
<sequence>MDNHNKQPKSLNGQGEVTKKTTNVLFIKEVQETLSFERMMFECSRITGHDENGNHLQTCEGNYKVYWHNGKLSFDRPLKLEPFVSPFKNLPLNPLDVKI</sequence>
<dbReference type="RefSeq" id="WP_308991669.1">
    <property type="nucleotide sequence ID" value="NZ_CP155618.1"/>
</dbReference>
<gene>
    <name evidence="1" type="ORF">QLS71_007405</name>
</gene>
<proteinExistence type="predicted"/>
<dbReference type="Proteomes" id="UP001224325">
    <property type="component" value="Chromosome"/>
</dbReference>
<keyword evidence="2" id="KW-1185">Reference proteome</keyword>
<reference evidence="1" key="1">
    <citation type="submission" date="2024-04" db="EMBL/GenBank/DDBJ databases">
        <title>Mariniflexile litorale, isolated from the shallow sediments of the Sea of Japan.</title>
        <authorList>
            <person name="Romanenko L."/>
            <person name="Isaeva M."/>
        </authorList>
    </citation>
    <scope>NUCLEOTIDE SEQUENCE [LARGE SCALE GENOMIC DNA]</scope>
    <source>
        <strain evidence="1">KMM 9835</strain>
    </source>
</reference>
<dbReference type="AlphaFoldDB" id="A0AAU7EKD8"/>
<name>A0AAU7EKD8_9FLAO</name>
<dbReference type="KEGG" id="mlil:QLS71_007405"/>
<evidence type="ECO:0000313" key="2">
    <source>
        <dbReference type="Proteomes" id="UP001224325"/>
    </source>
</evidence>